<keyword evidence="3" id="KW-0413">Isomerase</keyword>
<dbReference type="OrthoDB" id="9779207at2"/>
<dbReference type="GO" id="GO:0097367">
    <property type="term" value="F:carbohydrate derivative binding"/>
    <property type="evidence" value="ECO:0007669"/>
    <property type="project" value="InterPro"/>
</dbReference>
<dbReference type="GO" id="GO:0016853">
    <property type="term" value="F:isomerase activity"/>
    <property type="evidence" value="ECO:0007669"/>
    <property type="project" value="UniProtKB-KW"/>
</dbReference>
<feature type="domain" description="SIS" evidence="2">
    <location>
        <begin position="220"/>
        <end position="370"/>
    </location>
</feature>
<keyword evidence="1" id="KW-0677">Repeat</keyword>
<accession>A0A4R7AYV4</accession>
<dbReference type="Pfam" id="PF01380">
    <property type="entry name" value="SIS"/>
    <property type="match status" value="1"/>
</dbReference>
<dbReference type="InterPro" id="IPR035466">
    <property type="entry name" value="GlmS/AgaS_SIS"/>
</dbReference>
<reference evidence="3 4" key="1">
    <citation type="submission" date="2019-03" db="EMBL/GenBank/DDBJ databases">
        <title>Genomic Encyclopedia of Type Strains, Phase III (KMG-III): the genomes of soil and plant-associated and newly described type strains.</title>
        <authorList>
            <person name="Whitman W."/>
        </authorList>
    </citation>
    <scope>NUCLEOTIDE SEQUENCE [LARGE SCALE GENOMIC DNA]</scope>
    <source>
        <strain evidence="3 4">CECT 8976</strain>
    </source>
</reference>
<evidence type="ECO:0000313" key="4">
    <source>
        <dbReference type="Proteomes" id="UP000295611"/>
    </source>
</evidence>
<dbReference type="Gene3D" id="3.40.50.10490">
    <property type="entry name" value="Glucose-6-phosphate isomerase like protein, domain 1"/>
    <property type="match status" value="2"/>
</dbReference>
<dbReference type="GO" id="GO:0009401">
    <property type="term" value="P:phosphoenolpyruvate-dependent sugar phosphotransferase system"/>
    <property type="evidence" value="ECO:0007669"/>
    <property type="project" value="TreeGrafter"/>
</dbReference>
<dbReference type="SUPFAM" id="SSF53697">
    <property type="entry name" value="SIS domain"/>
    <property type="match status" value="1"/>
</dbReference>
<protein>
    <submittedName>
        <fullName evidence="3">Tagatose-6-phosphate ketose/aldose isomerase</fullName>
    </submittedName>
</protein>
<evidence type="ECO:0000259" key="2">
    <source>
        <dbReference type="PROSITE" id="PS51464"/>
    </source>
</evidence>
<dbReference type="RefSeq" id="WP_133683035.1">
    <property type="nucleotide sequence ID" value="NZ_SNZP01000014.1"/>
</dbReference>
<dbReference type="PROSITE" id="PS51464">
    <property type="entry name" value="SIS"/>
    <property type="match status" value="2"/>
</dbReference>
<organism evidence="3 4">
    <name type="scientific">Paludibacterium purpuratum</name>
    <dbReference type="NCBI Taxonomy" id="1144873"/>
    <lineage>
        <taxon>Bacteria</taxon>
        <taxon>Pseudomonadati</taxon>
        <taxon>Pseudomonadota</taxon>
        <taxon>Betaproteobacteria</taxon>
        <taxon>Neisseriales</taxon>
        <taxon>Chromobacteriaceae</taxon>
        <taxon>Paludibacterium</taxon>
    </lineage>
</organism>
<dbReference type="AlphaFoldDB" id="A0A4R7AYV4"/>
<gene>
    <name evidence="3" type="ORF">DFP86_11450</name>
</gene>
<dbReference type="EMBL" id="SNZP01000014">
    <property type="protein sequence ID" value="TDR73289.1"/>
    <property type="molecule type" value="Genomic_DNA"/>
</dbReference>
<dbReference type="GO" id="GO:1901135">
    <property type="term" value="P:carbohydrate derivative metabolic process"/>
    <property type="evidence" value="ECO:0007669"/>
    <property type="project" value="InterPro"/>
</dbReference>
<comment type="caution">
    <text evidence="3">The sequence shown here is derived from an EMBL/GenBank/DDBJ whole genome shotgun (WGS) entry which is preliminary data.</text>
</comment>
<dbReference type="InterPro" id="IPR046348">
    <property type="entry name" value="SIS_dom_sf"/>
</dbReference>
<dbReference type="PANTHER" id="PTHR32502">
    <property type="entry name" value="N-ACETYLGALACTOSAMINE PERMEASE II COMPONENT-RELATED"/>
    <property type="match status" value="1"/>
</dbReference>
<name>A0A4R7AYV4_9NEIS</name>
<dbReference type="GO" id="GO:0005886">
    <property type="term" value="C:plasma membrane"/>
    <property type="evidence" value="ECO:0007669"/>
    <property type="project" value="TreeGrafter"/>
</dbReference>
<sequence>MNPVFAEFDRPAQQALHAAHTMPEILGQPDLWLATWQCLMEAARPLNDFLMLALADRGREIVLTGAGSSAFIGELLQGAFARKTGRAVRAVPTTDIVTHPDECFAHDAPTLLISFARSGSSPESVAALERADACLSDVMHLIITCNAEGELAQYSSRHPVYVLTLPTAANDKGLAMTGSFTAMSLAGWLLCDPRGLPRAEARVELLADTARLILHEQGEVLRHIAELDFHRAVVLGAGPLRGAARESHLKMQELTNGAVMCSYDSFLGFRHGPKAVIDEHTLLIFLFSSRPDLRAYEQDLVREIAAGSVPGLFHLGVGDGLIARSSSSATLSLGAGAGLADEERAICSVLPAQVLGVYRALALGLSPDNPSPSGSISRVVRGVTIYPCEQRPAERLGECS</sequence>
<dbReference type="Proteomes" id="UP000295611">
    <property type="component" value="Unassembled WGS sequence"/>
</dbReference>
<keyword evidence="4" id="KW-1185">Reference proteome</keyword>
<dbReference type="InterPro" id="IPR050303">
    <property type="entry name" value="GatZ_KbaZ_carbometab"/>
</dbReference>
<evidence type="ECO:0000313" key="3">
    <source>
        <dbReference type="EMBL" id="TDR73289.1"/>
    </source>
</evidence>
<dbReference type="InterPro" id="IPR001347">
    <property type="entry name" value="SIS_dom"/>
</dbReference>
<evidence type="ECO:0000256" key="1">
    <source>
        <dbReference type="ARBA" id="ARBA00022737"/>
    </source>
</evidence>
<feature type="domain" description="SIS" evidence="2">
    <location>
        <begin position="51"/>
        <end position="201"/>
    </location>
</feature>
<dbReference type="CDD" id="cd05008">
    <property type="entry name" value="SIS_GlmS_GlmD_1"/>
    <property type="match status" value="1"/>
</dbReference>
<dbReference type="PANTHER" id="PTHR32502:SF3">
    <property type="entry name" value="D-GALACTOSAMINE-6-PHOSPHATE DEAMINASE AGAS-RELATED"/>
    <property type="match status" value="1"/>
</dbReference>
<proteinExistence type="predicted"/>